<proteinExistence type="predicted"/>
<dbReference type="AlphaFoldDB" id="A0A7C3RN72"/>
<evidence type="ECO:0008006" key="3">
    <source>
        <dbReference type="Google" id="ProtNLM"/>
    </source>
</evidence>
<feature type="transmembrane region" description="Helical" evidence="1">
    <location>
        <begin position="56"/>
        <end position="78"/>
    </location>
</feature>
<name>A0A7C3RN72_DICTH</name>
<accession>A0A7C3RN72</accession>
<feature type="transmembrane region" description="Helical" evidence="1">
    <location>
        <begin position="177"/>
        <end position="195"/>
    </location>
</feature>
<dbReference type="EMBL" id="DTIN01000042">
    <property type="protein sequence ID" value="HFX14304.1"/>
    <property type="molecule type" value="Genomic_DNA"/>
</dbReference>
<comment type="caution">
    <text evidence="2">The sequence shown here is derived from an EMBL/GenBank/DDBJ whole genome shotgun (WGS) entry which is preliminary data.</text>
</comment>
<sequence length="243" mass="28237">MKAILYKNLKNGIFRRSFILALMPFALLIPILIEDKYSILFSPEFKNMAIVLWEKMIFYIPFLFAISFGSYLIWANIFSDYYSKNISVFLATPLRPIEWWLGEVLSISIIVYLGSLISSCLLYILFLINGVSLSINIFTVIYFTIIVPVFILGINSFMGCLSIMFGGFLFMRSIISYLFIIPMTFFLWFLNNYVFDFENLNNAKLSFIPQMSLIFFIVGVILIVISYMLIRKIDNEKIVTKTV</sequence>
<feature type="transmembrane region" description="Helical" evidence="1">
    <location>
        <begin position="140"/>
        <end position="170"/>
    </location>
</feature>
<feature type="transmembrane region" description="Helical" evidence="1">
    <location>
        <begin position="207"/>
        <end position="230"/>
    </location>
</feature>
<keyword evidence="1" id="KW-1133">Transmembrane helix</keyword>
<keyword evidence="1" id="KW-0812">Transmembrane</keyword>
<feature type="transmembrane region" description="Helical" evidence="1">
    <location>
        <begin position="12"/>
        <end position="33"/>
    </location>
</feature>
<protein>
    <recommendedName>
        <fullName evidence="3">ABC transporter permease</fullName>
    </recommendedName>
</protein>
<gene>
    <name evidence="2" type="ORF">ENW00_09235</name>
</gene>
<organism evidence="2">
    <name type="scientific">Dictyoglomus thermophilum</name>
    <dbReference type="NCBI Taxonomy" id="14"/>
    <lineage>
        <taxon>Bacteria</taxon>
        <taxon>Pseudomonadati</taxon>
        <taxon>Dictyoglomota</taxon>
        <taxon>Dictyoglomia</taxon>
        <taxon>Dictyoglomales</taxon>
        <taxon>Dictyoglomaceae</taxon>
        <taxon>Dictyoglomus</taxon>
    </lineage>
</organism>
<evidence type="ECO:0000256" key="1">
    <source>
        <dbReference type="SAM" id="Phobius"/>
    </source>
</evidence>
<reference evidence="2" key="1">
    <citation type="journal article" date="2020" name="mSystems">
        <title>Genome- and Community-Level Interaction Insights into Carbon Utilization and Element Cycling Functions of Hydrothermarchaeota in Hydrothermal Sediment.</title>
        <authorList>
            <person name="Zhou Z."/>
            <person name="Liu Y."/>
            <person name="Xu W."/>
            <person name="Pan J."/>
            <person name="Luo Z.H."/>
            <person name="Li M."/>
        </authorList>
    </citation>
    <scope>NUCLEOTIDE SEQUENCE [LARGE SCALE GENOMIC DNA]</scope>
    <source>
        <strain evidence="2">SpSt-81</strain>
    </source>
</reference>
<evidence type="ECO:0000313" key="2">
    <source>
        <dbReference type="EMBL" id="HFX14304.1"/>
    </source>
</evidence>
<keyword evidence="1" id="KW-0472">Membrane</keyword>
<feature type="transmembrane region" description="Helical" evidence="1">
    <location>
        <begin position="99"/>
        <end position="128"/>
    </location>
</feature>